<reference evidence="2 3" key="1">
    <citation type="journal article" date="2016" name="Front. Microbiol.">
        <title>Genomic Resource of Rice Seed Associated Bacteria.</title>
        <authorList>
            <person name="Midha S."/>
            <person name="Bansal K."/>
            <person name="Sharma S."/>
            <person name="Kumar N."/>
            <person name="Patil P.P."/>
            <person name="Chaudhry V."/>
            <person name="Patil P.B."/>
        </authorList>
    </citation>
    <scope>NUCLEOTIDE SEQUENCE [LARGE SCALE GENOMIC DNA]</scope>
    <source>
        <strain evidence="2 3">NS355</strain>
    </source>
</reference>
<feature type="region of interest" description="Disordered" evidence="1">
    <location>
        <begin position="117"/>
        <end position="138"/>
    </location>
</feature>
<dbReference type="EMBL" id="LDTF01000076">
    <property type="protein sequence ID" value="KTT96806.1"/>
    <property type="molecule type" value="Genomic_DNA"/>
</dbReference>
<gene>
    <name evidence="2" type="ORF">NS355_13320</name>
</gene>
<sequence length="138" mass="14378">MSAAIGLVMLLQAAPSAMSLPRITPRTDCLSDQAEVVVCGRRDAGEHYRIPPSVREKRWEADGAGGGLSGTQILGGAGPCGMFAGQRRCSHVEGREAGYGGGRDPLTFGTRVLKRLIDPDAEIDPPASLPAGPKSPGR</sequence>
<evidence type="ECO:0000313" key="2">
    <source>
        <dbReference type="EMBL" id="KTT96806.1"/>
    </source>
</evidence>
<evidence type="ECO:0000313" key="3">
    <source>
        <dbReference type="Proteomes" id="UP000073923"/>
    </source>
</evidence>
<dbReference type="PATRIC" id="fig|172044.3.peg.3005"/>
<dbReference type="AlphaFoldDB" id="A0A147INX3"/>
<name>A0A147INX3_9SPHN</name>
<comment type="caution">
    <text evidence="2">The sequence shown here is derived from an EMBL/GenBank/DDBJ whole genome shotgun (WGS) entry which is preliminary data.</text>
</comment>
<evidence type="ECO:0000256" key="1">
    <source>
        <dbReference type="SAM" id="MobiDB-lite"/>
    </source>
</evidence>
<protein>
    <submittedName>
        <fullName evidence="2">Uncharacterized protein</fullName>
    </submittedName>
</protein>
<accession>A0A147INX3</accession>
<proteinExistence type="predicted"/>
<organism evidence="2 3">
    <name type="scientific">Sphingomonas yabuuchiae</name>
    <dbReference type="NCBI Taxonomy" id="172044"/>
    <lineage>
        <taxon>Bacteria</taxon>
        <taxon>Pseudomonadati</taxon>
        <taxon>Pseudomonadota</taxon>
        <taxon>Alphaproteobacteria</taxon>
        <taxon>Sphingomonadales</taxon>
        <taxon>Sphingomonadaceae</taxon>
        <taxon>Sphingomonas</taxon>
    </lineage>
</organism>
<dbReference type="Proteomes" id="UP000073923">
    <property type="component" value="Unassembled WGS sequence"/>
</dbReference>